<dbReference type="InterPro" id="IPR001810">
    <property type="entry name" value="F-box_dom"/>
</dbReference>
<dbReference type="PANTHER" id="PTHR47602:SF2">
    <property type="entry name" value="F-BOX PROTEIN SKIP22"/>
    <property type="match status" value="1"/>
</dbReference>
<proteinExistence type="predicted"/>
<dbReference type="Proteomes" id="UP000029120">
    <property type="component" value="Chromosome 2"/>
</dbReference>
<organism evidence="2 3">
    <name type="scientific">Arabis alpina</name>
    <name type="common">Alpine rock-cress</name>
    <dbReference type="NCBI Taxonomy" id="50452"/>
    <lineage>
        <taxon>Eukaryota</taxon>
        <taxon>Viridiplantae</taxon>
        <taxon>Streptophyta</taxon>
        <taxon>Embryophyta</taxon>
        <taxon>Tracheophyta</taxon>
        <taxon>Spermatophyta</taxon>
        <taxon>Magnoliopsida</taxon>
        <taxon>eudicotyledons</taxon>
        <taxon>Gunneridae</taxon>
        <taxon>Pentapetalae</taxon>
        <taxon>rosids</taxon>
        <taxon>malvids</taxon>
        <taxon>Brassicales</taxon>
        <taxon>Brassicaceae</taxon>
        <taxon>Arabideae</taxon>
        <taxon>Arabis</taxon>
    </lineage>
</organism>
<dbReference type="CDD" id="cd22165">
    <property type="entry name" value="F-box_AtSKIP22-like"/>
    <property type="match status" value="1"/>
</dbReference>
<evidence type="ECO:0000313" key="2">
    <source>
        <dbReference type="EMBL" id="KFK42245.1"/>
    </source>
</evidence>
<gene>
    <name evidence="2" type="ordered locus">AALP_Aa2g230200</name>
</gene>
<dbReference type="Gramene" id="KFK42245">
    <property type="protein sequence ID" value="KFK42245"/>
    <property type="gene ID" value="AALP_AA2G230200"/>
</dbReference>
<dbReference type="Pfam" id="PF12937">
    <property type="entry name" value="F-box-like"/>
    <property type="match status" value="2"/>
</dbReference>
<dbReference type="PANTHER" id="PTHR47602">
    <property type="entry name" value="F-BOX PROTEIN SKIP22"/>
    <property type="match status" value="1"/>
</dbReference>
<sequence length="214" mass="23816">MSSEVVFAGSKRLSKRSCLMSLPTELKLKILESLPGASVAKMACLCKEMRYLASDSDLWKQKCLEESTNVSVVNNFGSDSVNWKATFAGFWKRQVTDPTGPMDIEVACGGSKKSDLMSLPTELKLKILELLPGASIAEMACLCKELQYVASDNYLWKQKCLEEEDVTIRWSLVVETKVHAVMLETGFVLLDSGSDKFSDSKKSLLVSLRWVRRG</sequence>
<dbReference type="InterPro" id="IPR036047">
    <property type="entry name" value="F-box-like_dom_sf"/>
</dbReference>
<reference evidence="3" key="1">
    <citation type="journal article" date="2015" name="Nat. Plants">
        <title>Genome expansion of Arabis alpina linked with retrotransposition and reduced symmetric DNA methylation.</title>
        <authorList>
            <person name="Willing E.M."/>
            <person name="Rawat V."/>
            <person name="Mandakova T."/>
            <person name="Maumus F."/>
            <person name="James G.V."/>
            <person name="Nordstroem K.J."/>
            <person name="Becker C."/>
            <person name="Warthmann N."/>
            <person name="Chica C."/>
            <person name="Szarzynska B."/>
            <person name="Zytnicki M."/>
            <person name="Albani M.C."/>
            <person name="Kiefer C."/>
            <person name="Bergonzi S."/>
            <person name="Castaings L."/>
            <person name="Mateos J.L."/>
            <person name="Berns M.C."/>
            <person name="Bujdoso N."/>
            <person name="Piofczyk T."/>
            <person name="de Lorenzo L."/>
            <person name="Barrero-Sicilia C."/>
            <person name="Mateos I."/>
            <person name="Piednoel M."/>
            <person name="Hagmann J."/>
            <person name="Chen-Min-Tao R."/>
            <person name="Iglesias-Fernandez R."/>
            <person name="Schuster S.C."/>
            <person name="Alonso-Blanco C."/>
            <person name="Roudier F."/>
            <person name="Carbonero P."/>
            <person name="Paz-Ares J."/>
            <person name="Davis S.J."/>
            <person name="Pecinka A."/>
            <person name="Quesneville H."/>
            <person name="Colot V."/>
            <person name="Lysak M.A."/>
            <person name="Weigel D."/>
            <person name="Coupland G."/>
            <person name="Schneeberger K."/>
        </authorList>
    </citation>
    <scope>NUCLEOTIDE SEQUENCE [LARGE SCALE GENOMIC DNA]</scope>
    <source>
        <strain evidence="3">cv. Pajares</strain>
    </source>
</reference>
<dbReference type="PROSITE" id="PS50181">
    <property type="entry name" value="FBOX"/>
    <property type="match status" value="2"/>
</dbReference>
<protein>
    <recommendedName>
        <fullName evidence="1">F-box domain-containing protein</fullName>
    </recommendedName>
</protein>
<keyword evidence="3" id="KW-1185">Reference proteome</keyword>
<dbReference type="EMBL" id="CM002870">
    <property type="protein sequence ID" value="KFK42245.1"/>
    <property type="molecule type" value="Genomic_DNA"/>
</dbReference>
<dbReference type="SMART" id="SM00256">
    <property type="entry name" value="FBOX"/>
    <property type="match status" value="2"/>
</dbReference>
<feature type="domain" description="F-box" evidence="1">
    <location>
        <begin position="16"/>
        <end position="62"/>
    </location>
</feature>
<name>A0A087HJE3_ARAAL</name>
<dbReference type="AlphaFoldDB" id="A0A087HJE3"/>
<dbReference type="SUPFAM" id="SSF81383">
    <property type="entry name" value="F-box domain"/>
    <property type="match status" value="2"/>
</dbReference>
<feature type="domain" description="F-box" evidence="1">
    <location>
        <begin position="113"/>
        <end position="159"/>
    </location>
</feature>
<accession>A0A087HJE3</accession>
<dbReference type="Gene3D" id="1.20.1280.50">
    <property type="match status" value="2"/>
</dbReference>
<evidence type="ECO:0000259" key="1">
    <source>
        <dbReference type="PROSITE" id="PS50181"/>
    </source>
</evidence>
<dbReference type="OrthoDB" id="101791at2759"/>
<evidence type="ECO:0000313" key="3">
    <source>
        <dbReference type="Proteomes" id="UP000029120"/>
    </source>
</evidence>